<comment type="caution">
    <text evidence="1">The sequence shown here is derived from an EMBL/GenBank/DDBJ whole genome shotgun (WGS) entry which is preliminary data.</text>
</comment>
<keyword evidence="2" id="KW-1185">Reference proteome</keyword>
<name>A0ABW3KCN1_9BACT</name>
<sequence length="655" mass="76208">MSINHLKSFKSLFLRVRFKQVILFVSLITIGPWAYAQIDAPRRGSRVIDDTTKQVYGPKTSRYFYEEDVLLNKQTYHFIDTTPRNFHRYTYIQQHENMYQDLGNIGTAMNPIFYQVPDVIGVSSGYHQYDLVWDTEQVKYYNTRSPYSNMKVILGGKGRSITRANYSRNINPLWNVGFNYRGLFIDKQVQRAGKGDRNVLSNYYDLYTAYQSKDSTYRLFFNFRRNMLQADEYGGILRNSTDFAYADYFFTNAQPNLTEATTKELRMNLHLFHQYEVGKALQVYHIFDRYRQANYFRDTPGSEPEDYFDYTDFDSTHVDDGARFKFVRNEVGIKGNLLKLFYNGYYALRNYNMSYNYINAGMDSLDNVKLKGTESYLGGRVALRLDSLGELSGLVEVMQTGNYRLEASLKSRWFEATLKQAQYAPSFMQLAYRGSHDVWYPAFSYSTDFSDVSVTQINGYIHYRSKTLSVSPGLTFTRLGNYIFFKQGDFGLDQTVLPVQTPTAQVFVAPEINLSLLIADHIHVKGKAIYTRVLENPEDAIQVPDLFINGQLAYENIFFNGNLDMQAGVDVHWKSSYFAQGYDVPTQQFYVQQSFTSLQFPQIDIFLNARIKRGRIFLKYNNLMQAITKEGYLPTPHYPGQRSILDFGFDWSFYD</sequence>
<evidence type="ECO:0000313" key="2">
    <source>
        <dbReference type="Proteomes" id="UP001597112"/>
    </source>
</evidence>
<dbReference type="Proteomes" id="UP001597112">
    <property type="component" value="Unassembled WGS sequence"/>
</dbReference>
<reference evidence="2" key="1">
    <citation type="journal article" date="2019" name="Int. J. Syst. Evol. Microbiol.">
        <title>The Global Catalogue of Microorganisms (GCM) 10K type strain sequencing project: providing services to taxonomists for standard genome sequencing and annotation.</title>
        <authorList>
            <consortium name="The Broad Institute Genomics Platform"/>
            <consortium name="The Broad Institute Genome Sequencing Center for Infectious Disease"/>
            <person name="Wu L."/>
            <person name="Ma J."/>
        </authorList>
    </citation>
    <scope>NUCLEOTIDE SEQUENCE [LARGE SCALE GENOMIC DNA]</scope>
    <source>
        <strain evidence="2">CCUG 58938</strain>
    </source>
</reference>
<proteinExistence type="predicted"/>
<dbReference type="EMBL" id="JBHTKA010000015">
    <property type="protein sequence ID" value="MFD1003211.1"/>
    <property type="molecule type" value="Genomic_DNA"/>
</dbReference>
<gene>
    <name evidence="1" type="ORF">ACFQ21_28050</name>
</gene>
<dbReference type="RefSeq" id="WP_377585572.1">
    <property type="nucleotide sequence ID" value="NZ_JBHTKA010000015.1"/>
</dbReference>
<evidence type="ECO:0000313" key="1">
    <source>
        <dbReference type="EMBL" id="MFD1003211.1"/>
    </source>
</evidence>
<accession>A0ABW3KCN1</accession>
<organism evidence="1 2">
    <name type="scientific">Ohtaekwangia kribbensis</name>
    <dbReference type="NCBI Taxonomy" id="688913"/>
    <lineage>
        <taxon>Bacteria</taxon>
        <taxon>Pseudomonadati</taxon>
        <taxon>Bacteroidota</taxon>
        <taxon>Cytophagia</taxon>
        <taxon>Cytophagales</taxon>
        <taxon>Fulvivirgaceae</taxon>
        <taxon>Ohtaekwangia</taxon>
    </lineage>
</organism>
<dbReference type="Pfam" id="PF14121">
    <property type="entry name" value="Porin_10"/>
    <property type="match status" value="1"/>
</dbReference>
<dbReference type="InterPro" id="IPR025631">
    <property type="entry name" value="Porin_10"/>
</dbReference>
<protein>
    <submittedName>
        <fullName evidence="1">Porin</fullName>
    </submittedName>
</protein>